<organism evidence="1">
    <name type="scientific">uncultured Pseudonocardia sp</name>
    <dbReference type="NCBI Taxonomy" id="211455"/>
    <lineage>
        <taxon>Bacteria</taxon>
        <taxon>Bacillati</taxon>
        <taxon>Actinomycetota</taxon>
        <taxon>Actinomycetes</taxon>
        <taxon>Pseudonocardiales</taxon>
        <taxon>Pseudonocardiaceae</taxon>
        <taxon>Pseudonocardia</taxon>
        <taxon>environmental samples</taxon>
    </lineage>
</organism>
<dbReference type="InterPro" id="IPR036724">
    <property type="entry name" value="Cobalamin-bd_sf"/>
</dbReference>
<proteinExistence type="predicted"/>
<dbReference type="SUPFAM" id="SSF52242">
    <property type="entry name" value="Cobalamin (vitamin B12)-binding domain"/>
    <property type="match status" value="1"/>
</dbReference>
<evidence type="ECO:0000313" key="1">
    <source>
        <dbReference type="EMBL" id="CAA9418378.1"/>
    </source>
</evidence>
<dbReference type="AlphaFoldDB" id="A0A6J4PM09"/>
<dbReference type="Gene3D" id="3.40.50.280">
    <property type="entry name" value="Cobalamin-binding domain"/>
    <property type="match status" value="1"/>
</dbReference>
<gene>
    <name evidence="1" type="ORF">AVDCRST_MAG66-2454</name>
</gene>
<dbReference type="EC" id="5.4.99.2" evidence="1"/>
<dbReference type="EMBL" id="CADCUS010000361">
    <property type="protein sequence ID" value="CAA9418378.1"/>
    <property type="molecule type" value="Genomic_DNA"/>
</dbReference>
<dbReference type="GO" id="GO:0046872">
    <property type="term" value="F:metal ion binding"/>
    <property type="evidence" value="ECO:0007669"/>
    <property type="project" value="InterPro"/>
</dbReference>
<keyword evidence="1" id="KW-0413">Isomerase</keyword>
<accession>A0A6J4PM09</accession>
<protein>
    <submittedName>
        <fullName evidence="1">Methylmalonyl-CoA mutase small subunit, MutA</fullName>
        <ecNumber evidence="1">5.4.99.2</ecNumber>
    </submittedName>
</protein>
<reference evidence="1" key="1">
    <citation type="submission" date="2020-02" db="EMBL/GenBank/DDBJ databases">
        <authorList>
            <person name="Meier V. D."/>
        </authorList>
    </citation>
    <scope>NUCLEOTIDE SEQUENCE</scope>
    <source>
        <strain evidence="1">AVDCRST_MAG66</strain>
    </source>
</reference>
<sequence>MCSTDALYAERAAGAAAALREAGATRILLAGGTPVEGVDGLLHAGCDALAVIEEVLS</sequence>
<dbReference type="GO" id="GO:0004494">
    <property type="term" value="F:methylmalonyl-CoA mutase activity"/>
    <property type="evidence" value="ECO:0007669"/>
    <property type="project" value="UniProtKB-EC"/>
</dbReference>
<dbReference type="GO" id="GO:0031419">
    <property type="term" value="F:cobalamin binding"/>
    <property type="evidence" value="ECO:0007669"/>
    <property type="project" value="InterPro"/>
</dbReference>
<name>A0A6J4PM09_9PSEU</name>